<reference evidence="1 2" key="1">
    <citation type="submission" date="2015-09" db="EMBL/GenBank/DDBJ databases">
        <authorList>
            <consortium name="Pathogen Informatics"/>
        </authorList>
    </citation>
    <scope>NUCLEOTIDE SEQUENCE [LARGE SCALE GENOMIC DNA]</scope>
    <source>
        <strain evidence="1 2">2789STDY5834928</strain>
    </source>
</reference>
<dbReference type="AlphaFoldDB" id="A0A174ZYN0"/>
<protein>
    <submittedName>
        <fullName evidence="1">Uncharacterized protein</fullName>
    </submittedName>
</protein>
<proteinExistence type="predicted"/>
<name>A0A174ZYN0_9FIRM</name>
<sequence length="315" mass="35721">MAPRKKIAQSLTAYQCRISPKYRTENLLISSEESKATINLFELLKKYFEYIKTSKVDAYTNRTILLEGKAEEGVVNDSVQRLVIHPKAGKANENFTVVEHTTNKITVFSGENNSAIYGHNIFCYQKGEENVLIFHRHGQSGCKTAFQNTFNDFLAQQGLVCHLEVMVSNGMFEGRERYVPEKLSLLTTYSDISSDAADNIGKKKRKKVEQEVIISLNAPRAGNVVAFLRGITKKQPSIDELKSVLVKDEYPDQFDDAKLTLKFGQVRRKISLSEFSGLIAEYDITDDLEYYADGTIQKDKLYALADQYALSFFEE</sequence>
<dbReference type="STRING" id="39492.ERS852540_01871"/>
<evidence type="ECO:0000313" key="1">
    <source>
        <dbReference type="EMBL" id="CUQ89216.1"/>
    </source>
</evidence>
<accession>A0A174ZYN0</accession>
<dbReference type="EMBL" id="CZBY01000016">
    <property type="protein sequence ID" value="CUQ89216.1"/>
    <property type="molecule type" value="Genomic_DNA"/>
</dbReference>
<evidence type="ECO:0000313" key="2">
    <source>
        <dbReference type="Proteomes" id="UP000095662"/>
    </source>
</evidence>
<dbReference type="Proteomes" id="UP000095662">
    <property type="component" value="Unassembled WGS sequence"/>
</dbReference>
<dbReference type="OrthoDB" id="2056634at2"/>
<organism evidence="1 2">
    <name type="scientific">[Eubacterium] siraeum</name>
    <dbReference type="NCBI Taxonomy" id="39492"/>
    <lineage>
        <taxon>Bacteria</taxon>
        <taxon>Bacillati</taxon>
        <taxon>Bacillota</taxon>
        <taxon>Clostridia</taxon>
        <taxon>Eubacteriales</taxon>
        <taxon>Oscillospiraceae</taxon>
        <taxon>Oscillospiraceae incertae sedis</taxon>
    </lineage>
</organism>
<gene>
    <name evidence="1" type="ORF">ERS852540_01871</name>
</gene>